<evidence type="ECO:0008006" key="4">
    <source>
        <dbReference type="Google" id="ProtNLM"/>
    </source>
</evidence>
<feature type="transmembrane region" description="Helical" evidence="1">
    <location>
        <begin position="20"/>
        <end position="38"/>
    </location>
</feature>
<evidence type="ECO:0000313" key="3">
    <source>
        <dbReference type="Proteomes" id="UP001555826"/>
    </source>
</evidence>
<sequence length="65" mass="6832">MDDRHHLRAQQRSTLRAGSWVLLVVGLVVNVAGSLGFAPLAVGVAGGVAVAVAVAGLVRFRRRTR</sequence>
<accession>A0ABV3P9U0</accession>
<keyword evidence="1" id="KW-0472">Membrane</keyword>
<dbReference type="RefSeq" id="WP_367639072.1">
    <property type="nucleotide sequence ID" value="NZ_JBFNQN010000009.1"/>
</dbReference>
<dbReference type="EMBL" id="JBFNQN010000009">
    <property type="protein sequence ID" value="MEW9265947.1"/>
    <property type="molecule type" value="Genomic_DNA"/>
</dbReference>
<comment type="caution">
    <text evidence="2">The sequence shown here is derived from an EMBL/GenBank/DDBJ whole genome shotgun (WGS) entry which is preliminary data.</text>
</comment>
<feature type="transmembrane region" description="Helical" evidence="1">
    <location>
        <begin position="44"/>
        <end position="60"/>
    </location>
</feature>
<proteinExistence type="predicted"/>
<keyword evidence="1" id="KW-1133">Transmembrane helix</keyword>
<keyword evidence="1" id="KW-0812">Transmembrane</keyword>
<evidence type="ECO:0000313" key="2">
    <source>
        <dbReference type="EMBL" id="MEW9265947.1"/>
    </source>
</evidence>
<organism evidence="2 3">
    <name type="scientific">Kineococcus endophyticus</name>
    <dbReference type="NCBI Taxonomy" id="1181883"/>
    <lineage>
        <taxon>Bacteria</taxon>
        <taxon>Bacillati</taxon>
        <taxon>Actinomycetota</taxon>
        <taxon>Actinomycetes</taxon>
        <taxon>Kineosporiales</taxon>
        <taxon>Kineosporiaceae</taxon>
        <taxon>Kineococcus</taxon>
    </lineage>
</organism>
<dbReference type="Proteomes" id="UP001555826">
    <property type="component" value="Unassembled WGS sequence"/>
</dbReference>
<evidence type="ECO:0000256" key="1">
    <source>
        <dbReference type="SAM" id="Phobius"/>
    </source>
</evidence>
<protein>
    <recommendedName>
        <fullName evidence="4">Secreted protein with PEP-CTERM sorting signal</fullName>
    </recommendedName>
</protein>
<reference evidence="2 3" key="1">
    <citation type="submission" date="2024-07" db="EMBL/GenBank/DDBJ databases">
        <authorList>
            <person name="Thanompreechachai J."/>
            <person name="Duangmal K."/>
        </authorList>
    </citation>
    <scope>NUCLEOTIDE SEQUENCE [LARGE SCALE GENOMIC DNA]</scope>
    <source>
        <strain evidence="2 3">KCTC 19886</strain>
    </source>
</reference>
<keyword evidence="3" id="KW-1185">Reference proteome</keyword>
<name>A0ABV3P9U0_9ACTN</name>
<gene>
    <name evidence="2" type="ORF">AB1207_14420</name>
</gene>